<feature type="non-terminal residue" evidence="1">
    <location>
        <position position="30"/>
    </location>
</feature>
<dbReference type="EMBL" id="BARU01049569">
    <property type="protein sequence ID" value="GAH94443.1"/>
    <property type="molecule type" value="Genomic_DNA"/>
</dbReference>
<comment type="caution">
    <text evidence="1">The sequence shown here is derived from an EMBL/GenBank/DDBJ whole genome shotgun (WGS) entry which is preliminary data.</text>
</comment>
<organism evidence="1">
    <name type="scientific">marine sediment metagenome</name>
    <dbReference type="NCBI Taxonomy" id="412755"/>
    <lineage>
        <taxon>unclassified sequences</taxon>
        <taxon>metagenomes</taxon>
        <taxon>ecological metagenomes</taxon>
    </lineage>
</organism>
<protein>
    <submittedName>
        <fullName evidence="1">Uncharacterized protein</fullName>
    </submittedName>
</protein>
<sequence length="30" mass="3500">MDEKDSLIFEKGNKKAQTNFIPKLDIECDE</sequence>
<evidence type="ECO:0000313" key="1">
    <source>
        <dbReference type="EMBL" id="GAH94443.1"/>
    </source>
</evidence>
<proteinExistence type="predicted"/>
<name>X1LJZ1_9ZZZZ</name>
<accession>X1LJZ1</accession>
<gene>
    <name evidence="1" type="ORF">S03H2_72880</name>
</gene>
<reference evidence="1" key="1">
    <citation type="journal article" date="2014" name="Front. Microbiol.">
        <title>High frequency of phylogenetically diverse reductive dehalogenase-homologous genes in deep subseafloor sedimentary metagenomes.</title>
        <authorList>
            <person name="Kawai M."/>
            <person name="Futagami T."/>
            <person name="Toyoda A."/>
            <person name="Takaki Y."/>
            <person name="Nishi S."/>
            <person name="Hori S."/>
            <person name="Arai W."/>
            <person name="Tsubouchi T."/>
            <person name="Morono Y."/>
            <person name="Uchiyama I."/>
            <person name="Ito T."/>
            <person name="Fujiyama A."/>
            <person name="Inagaki F."/>
            <person name="Takami H."/>
        </authorList>
    </citation>
    <scope>NUCLEOTIDE SEQUENCE</scope>
    <source>
        <strain evidence="1">Expedition CK06-06</strain>
    </source>
</reference>
<dbReference type="AlphaFoldDB" id="X1LJZ1"/>